<gene>
    <name evidence="1" type="ORF">SAMN05444320_103302</name>
</gene>
<name>A0A1M5AXN1_STRHI</name>
<dbReference type="Proteomes" id="UP000184501">
    <property type="component" value="Unassembled WGS sequence"/>
</dbReference>
<sequence length="208" mass="23325">MGVARDERRQLCDLLDRLGPDEPTLCAGWRTRDLAAHLVLRERRPDAAPGILLRPLAGYTERVQRRIAEQPWGHLVRTLRAGPPRWSPFSLPRVDEAANSAEFLVHHEDVRRAREGWRPRPEEPARDAAAWRAVERIGRLAFRRSPVGVALRRPDGTEAVVRRGPRAVAVVGAPAELLLYAFGRAAVQVEFVGDQADVEVVRGLRRGL</sequence>
<evidence type="ECO:0000313" key="1">
    <source>
        <dbReference type="EMBL" id="SHF34963.1"/>
    </source>
</evidence>
<reference evidence="1 2" key="1">
    <citation type="submission" date="2016-11" db="EMBL/GenBank/DDBJ databases">
        <authorList>
            <person name="Jaros S."/>
            <person name="Januszkiewicz K."/>
            <person name="Wedrychowicz H."/>
        </authorList>
    </citation>
    <scope>NUCLEOTIDE SEQUENCE [LARGE SCALE GENOMIC DNA]</scope>
    <source>
        <strain evidence="1 2">DSM 44523</strain>
    </source>
</reference>
<dbReference type="STRING" id="2017.SAMN05444320_103302"/>
<organism evidence="1 2">
    <name type="scientific">Streptoalloteichus hindustanus</name>
    <dbReference type="NCBI Taxonomy" id="2017"/>
    <lineage>
        <taxon>Bacteria</taxon>
        <taxon>Bacillati</taxon>
        <taxon>Actinomycetota</taxon>
        <taxon>Actinomycetes</taxon>
        <taxon>Pseudonocardiales</taxon>
        <taxon>Pseudonocardiaceae</taxon>
        <taxon>Streptoalloteichus</taxon>
    </lineage>
</organism>
<dbReference type="NCBIfam" id="TIGR03085">
    <property type="entry name" value="TIGR03085 family metal-binding protein"/>
    <property type="match status" value="1"/>
</dbReference>
<dbReference type="EMBL" id="FQVN01000003">
    <property type="protein sequence ID" value="SHF34963.1"/>
    <property type="molecule type" value="Genomic_DNA"/>
</dbReference>
<dbReference type="InterPro" id="IPR017517">
    <property type="entry name" value="Maleyloyr_isom"/>
</dbReference>
<dbReference type="InterPro" id="IPR017519">
    <property type="entry name" value="CHP03085"/>
</dbReference>
<dbReference type="InterPro" id="IPR034660">
    <property type="entry name" value="DinB/YfiT-like"/>
</dbReference>
<proteinExistence type="predicted"/>
<dbReference type="NCBIfam" id="TIGR03083">
    <property type="entry name" value="maleylpyruvate isomerase family mycothiol-dependent enzyme"/>
    <property type="match status" value="1"/>
</dbReference>
<dbReference type="AlphaFoldDB" id="A0A1M5AXN1"/>
<keyword evidence="2" id="KW-1185">Reference proteome</keyword>
<evidence type="ECO:0000313" key="2">
    <source>
        <dbReference type="Proteomes" id="UP000184501"/>
    </source>
</evidence>
<accession>A0A1M5AXN1</accession>
<dbReference type="SUPFAM" id="SSF109854">
    <property type="entry name" value="DinB/YfiT-like putative metalloenzymes"/>
    <property type="match status" value="1"/>
</dbReference>
<dbReference type="RefSeq" id="WP_073481612.1">
    <property type="nucleotide sequence ID" value="NZ_FQVN01000003.1"/>
</dbReference>
<protein>
    <submittedName>
        <fullName evidence="1">TIGR03085 family protein</fullName>
    </submittedName>
</protein>
<dbReference type="OrthoDB" id="3268903at2"/>